<evidence type="ECO:0000313" key="2">
    <source>
        <dbReference type="Proteomes" id="UP000076722"/>
    </source>
</evidence>
<gene>
    <name evidence="1" type="ORF">SISNIDRAFT_92649</name>
</gene>
<dbReference type="Proteomes" id="UP000076722">
    <property type="component" value="Unassembled WGS sequence"/>
</dbReference>
<protein>
    <submittedName>
        <fullName evidence="1">Uncharacterized protein</fullName>
    </submittedName>
</protein>
<proteinExistence type="predicted"/>
<reference evidence="1 2" key="1">
    <citation type="journal article" date="2016" name="Mol. Biol. Evol.">
        <title>Comparative Genomics of Early-Diverging Mushroom-Forming Fungi Provides Insights into the Origins of Lignocellulose Decay Capabilities.</title>
        <authorList>
            <person name="Nagy L.G."/>
            <person name="Riley R."/>
            <person name="Tritt A."/>
            <person name="Adam C."/>
            <person name="Daum C."/>
            <person name="Floudas D."/>
            <person name="Sun H."/>
            <person name="Yadav J.S."/>
            <person name="Pangilinan J."/>
            <person name="Larsson K.H."/>
            <person name="Matsuura K."/>
            <person name="Barry K."/>
            <person name="Labutti K."/>
            <person name="Kuo R."/>
            <person name="Ohm R.A."/>
            <person name="Bhattacharya S.S."/>
            <person name="Shirouzu T."/>
            <person name="Yoshinaga Y."/>
            <person name="Martin F.M."/>
            <person name="Grigoriev I.V."/>
            <person name="Hibbett D.S."/>
        </authorList>
    </citation>
    <scope>NUCLEOTIDE SEQUENCE [LARGE SCALE GENOMIC DNA]</scope>
    <source>
        <strain evidence="1 2">HHB9708</strain>
    </source>
</reference>
<name>A0A164U786_9AGAM</name>
<dbReference type="EMBL" id="KV419408">
    <property type="protein sequence ID" value="KZS92984.1"/>
    <property type="molecule type" value="Genomic_DNA"/>
</dbReference>
<evidence type="ECO:0000313" key="1">
    <source>
        <dbReference type="EMBL" id="KZS92984.1"/>
    </source>
</evidence>
<organism evidence="1 2">
    <name type="scientific">Sistotremastrum niveocremeum HHB9708</name>
    <dbReference type="NCBI Taxonomy" id="1314777"/>
    <lineage>
        <taxon>Eukaryota</taxon>
        <taxon>Fungi</taxon>
        <taxon>Dikarya</taxon>
        <taxon>Basidiomycota</taxon>
        <taxon>Agaricomycotina</taxon>
        <taxon>Agaricomycetes</taxon>
        <taxon>Sistotremastrales</taxon>
        <taxon>Sistotremastraceae</taxon>
        <taxon>Sertulicium</taxon>
        <taxon>Sertulicium niveocremeum</taxon>
    </lineage>
</organism>
<keyword evidence="2" id="KW-1185">Reference proteome</keyword>
<accession>A0A164U786</accession>
<dbReference type="AlphaFoldDB" id="A0A164U786"/>
<sequence>MEIGQKREKTHTRGLLIFGHPARARPPVPGGWLCYSSSTINIALPSMSSASVAKSIISMRPVSSSAQPTARPPFRAKATSPLSLSPLSSWIRFITTRFPFSKAPWCHCSTATVTRLLGSLLVSSKGKGRVSNPSESSLLPASASIAAAVPLVTTSTR</sequence>